<dbReference type="Proteomes" id="UP000535838">
    <property type="component" value="Unassembled WGS sequence"/>
</dbReference>
<dbReference type="InterPro" id="IPR051465">
    <property type="entry name" value="Cell_Envelope_Struct_Comp"/>
</dbReference>
<feature type="domain" description="SLH" evidence="2">
    <location>
        <begin position="641"/>
        <end position="696"/>
    </location>
</feature>
<dbReference type="EMBL" id="JACJVQ010000028">
    <property type="protein sequence ID" value="MBB6638152.1"/>
    <property type="molecule type" value="Genomic_DNA"/>
</dbReference>
<organism evidence="3 4">
    <name type="scientific">Cohnella thailandensis</name>
    <dbReference type="NCBI Taxonomy" id="557557"/>
    <lineage>
        <taxon>Bacteria</taxon>
        <taxon>Bacillati</taxon>
        <taxon>Bacillota</taxon>
        <taxon>Bacilli</taxon>
        <taxon>Bacillales</taxon>
        <taxon>Paenibacillaceae</taxon>
        <taxon>Cohnella</taxon>
    </lineage>
</organism>
<evidence type="ECO:0000259" key="2">
    <source>
        <dbReference type="PROSITE" id="PS51272"/>
    </source>
</evidence>
<dbReference type="PANTHER" id="PTHR43308:SF5">
    <property type="entry name" value="S-LAYER PROTEIN _ PEPTIDOGLYCAN ENDO-BETA-N-ACETYLGLUCOSAMINIDASE"/>
    <property type="match status" value="1"/>
</dbReference>
<feature type="domain" description="SLH" evidence="2">
    <location>
        <begin position="572"/>
        <end position="635"/>
    </location>
</feature>
<keyword evidence="1" id="KW-0732">Signal</keyword>
<sequence>MKLRKKALAGFVATSLAVTSLAGVSITANGATVNLGVNVASAADANLQKLIELQKKLNSSLATNANVLALKVALSGVDHEDAVAPLYAPFSSLGLTDEEKSALIGLLKGIVLAPVDNEAEFIELLQTTEVKSLIGEIERDSGIDITVEDFAALFVALNDKAYSALISNPTYAGGKTAFVESIAEAVLGGDTSGAQKASDLIEHYFTSNANFKSAVLDTFENYMAAPGVKDAFDAALPSIVGAFASANAPVYGGGGGGVVQAGNTDVAKALETLAGLKDKIAKATGDEKAALIKQAIDTANAALASAANVDVSKLVAISGDQASIKIDAAAIASFLKDLAALKAALAAAVGNADGFVVPTLTFNLGTVAQASIAVSLPADVIAQLTTAGVAKVAFAVNGLTATLPISGDFAKGIDFKLNHKAATSAETGGRKAVSELYDFSLALGGEAVTKFNQPIFIKFPFQTVAGVDQEKLTVARVESNGTLKVQGGDVVGNTITDNFRHFSPYVVVENKVSFNDISSVQAWAGRQIEVIAAKGVVEGKAAGKFAPQDKITRAEFAKILVTALNIENDDATTDKFTDVRPGDWYAPYVAVAAEEGIINGRTATTFAPTATISRAEMSTMIARALKSVKGVEDVANAEAALASFSDAGQIIPSLKEGVALAASKNIVIGTDGKFKPNDNATRAEAAVIVYRTINTK</sequence>
<dbReference type="RefSeq" id="WP_185123355.1">
    <property type="nucleotide sequence ID" value="NZ_JACJVQ010000028.1"/>
</dbReference>
<feature type="domain" description="SLH" evidence="2">
    <location>
        <begin position="511"/>
        <end position="571"/>
    </location>
</feature>
<gene>
    <name evidence="3" type="ORF">H7B67_28815</name>
</gene>
<name>A0A841T3F4_9BACL</name>
<dbReference type="PANTHER" id="PTHR43308">
    <property type="entry name" value="OUTER MEMBRANE PROTEIN ALPHA-RELATED"/>
    <property type="match status" value="1"/>
</dbReference>
<keyword evidence="4" id="KW-1185">Reference proteome</keyword>
<proteinExistence type="predicted"/>
<feature type="chain" id="PRO_5038865933" evidence="1">
    <location>
        <begin position="23"/>
        <end position="696"/>
    </location>
</feature>
<evidence type="ECO:0000313" key="3">
    <source>
        <dbReference type="EMBL" id="MBB6638152.1"/>
    </source>
</evidence>
<protein>
    <submittedName>
        <fullName evidence="3">S-layer homology domain-containing protein</fullName>
    </submittedName>
</protein>
<comment type="caution">
    <text evidence="3">The sequence shown here is derived from an EMBL/GenBank/DDBJ whole genome shotgun (WGS) entry which is preliminary data.</text>
</comment>
<feature type="signal peptide" evidence="1">
    <location>
        <begin position="1"/>
        <end position="22"/>
    </location>
</feature>
<dbReference type="PROSITE" id="PS51272">
    <property type="entry name" value="SLH"/>
    <property type="match status" value="3"/>
</dbReference>
<dbReference type="AlphaFoldDB" id="A0A841T3F4"/>
<evidence type="ECO:0000256" key="1">
    <source>
        <dbReference type="SAM" id="SignalP"/>
    </source>
</evidence>
<accession>A0A841T3F4</accession>
<reference evidence="3 4" key="1">
    <citation type="submission" date="2020-08" db="EMBL/GenBank/DDBJ databases">
        <title>Cohnella phylogeny.</title>
        <authorList>
            <person name="Dunlap C."/>
        </authorList>
    </citation>
    <scope>NUCLEOTIDE SEQUENCE [LARGE SCALE GENOMIC DNA]</scope>
    <source>
        <strain evidence="3 4">DSM 25241</strain>
    </source>
</reference>
<dbReference type="Pfam" id="PF00395">
    <property type="entry name" value="SLH"/>
    <property type="match status" value="3"/>
</dbReference>
<evidence type="ECO:0000313" key="4">
    <source>
        <dbReference type="Proteomes" id="UP000535838"/>
    </source>
</evidence>
<dbReference type="InterPro" id="IPR001119">
    <property type="entry name" value="SLH_dom"/>
</dbReference>